<evidence type="ECO:0000256" key="1">
    <source>
        <dbReference type="SAM" id="SignalP"/>
    </source>
</evidence>
<dbReference type="Gene3D" id="3.40.30.10">
    <property type="entry name" value="Glutaredoxin"/>
    <property type="match status" value="1"/>
</dbReference>
<reference evidence="3 4" key="1">
    <citation type="journal article" date="2015" name="Antonie Van Leeuwenhoek">
        <title>A phylogenomic and molecular marker based taxonomic framework for the order Xanthomonadales: proposal to transfer the families Algiphilaceae and Solimonadaceae to the order Nevskiales ord. nov. and to create a new family within the order Xanthomonadales, the family Rhodanobacteraceae fam. nov., containing the genus Rhodanobacter and its closest relatives.</title>
        <authorList>
            <person name="Naushad S."/>
            <person name="Adeolu M."/>
            <person name="Wong S."/>
            <person name="Sohail M."/>
            <person name="Schellhorn H.E."/>
            <person name="Gupta R.S."/>
        </authorList>
    </citation>
    <scope>NUCLEOTIDE SEQUENCE [LARGE SCALE GENOMIC DNA]</scope>
    <source>
        <strain evidence="3 4">DSM 16301</strain>
    </source>
</reference>
<dbReference type="RefSeq" id="WP_046970821.1">
    <property type="nucleotide sequence ID" value="NZ_JPLA01000013.1"/>
</dbReference>
<evidence type="ECO:0000259" key="2">
    <source>
        <dbReference type="PROSITE" id="PS51352"/>
    </source>
</evidence>
<comment type="caution">
    <text evidence="3">The sequence shown here is derived from an EMBL/GenBank/DDBJ whole genome shotgun (WGS) entry which is preliminary data.</text>
</comment>
<dbReference type="OrthoDB" id="195735at2"/>
<feature type="domain" description="Thioredoxin" evidence="2">
    <location>
        <begin position="15"/>
        <end position="141"/>
    </location>
</feature>
<evidence type="ECO:0000313" key="3">
    <source>
        <dbReference type="EMBL" id="KLD64837.1"/>
    </source>
</evidence>
<dbReference type="AlphaFoldDB" id="A0A0G9HAY0"/>
<dbReference type="Pfam" id="PF13899">
    <property type="entry name" value="Thioredoxin_7"/>
    <property type="match status" value="1"/>
</dbReference>
<name>A0A0G9HAY0_9GAMM</name>
<keyword evidence="1" id="KW-0732">Signal</keyword>
<dbReference type="PROSITE" id="PS51352">
    <property type="entry name" value="THIOREDOXIN_2"/>
    <property type="match status" value="1"/>
</dbReference>
<protein>
    <recommendedName>
        <fullName evidence="2">Thioredoxin domain-containing protein</fullName>
    </recommendedName>
</protein>
<dbReference type="SUPFAM" id="SSF52833">
    <property type="entry name" value="Thioredoxin-like"/>
    <property type="match status" value="1"/>
</dbReference>
<proteinExistence type="predicted"/>
<dbReference type="InterPro" id="IPR013766">
    <property type="entry name" value="Thioredoxin_domain"/>
</dbReference>
<feature type="chain" id="PRO_5002575996" description="Thioredoxin domain-containing protein" evidence="1">
    <location>
        <begin position="29"/>
        <end position="443"/>
    </location>
</feature>
<dbReference type="GO" id="GO:0045454">
    <property type="term" value="P:cell redox homeostasis"/>
    <property type="evidence" value="ECO:0007669"/>
    <property type="project" value="TreeGrafter"/>
</dbReference>
<dbReference type="EMBL" id="JPLA01000013">
    <property type="protein sequence ID" value="KLD64837.1"/>
    <property type="molecule type" value="Genomic_DNA"/>
</dbReference>
<dbReference type="PANTHER" id="PTHR32234:SF0">
    <property type="entry name" value="THIOL:DISULFIDE INTERCHANGE PROTEIN DSBD"/>
    <property type="match status" value="1"/>
</dbReference>
<dbReference type="Proteomes" id="UP000035481">
    <property type="component" value="Unassembled WGS sequence"/>
</dbReference>
<dbReference type="STRING" id="1440762.Y882_05270"/>
<dbReference type="GO" id="GO:0015035">
    <property type="term" value="F:protein-disulfide reductase activity"/>
    <property type="evidence" value="ECO:0007669"/>
    <property type="project" value="TreeGrafter"/>
</dbReference>
<dbReference type="PATRIC" id="fig|1440762.4.peg.399"/>
<accession>A0A0G9HAY0</accession>
<sequence length="443" mass="48130">MPNALRRSKISLLAAALLVALPAVDLHAAEARTPPTIDEALKASAQQHRPVLVDFQAVWCYSCYYMASHVLNGPEWDAVQRKAIVIEADADSPDGQTWMKKLHASFLPSYVVLDEHGNELGRISAEQPRASFYPKINAILATGNTLEGLKQKAAKGAPGDVANVLEAYQARAEGSDGLSWFASLPASQQQSARANQRVGLALDQLALAKALVADDNAAVIANAQKVLAQDIGCQRPYVLENLFEATDKLPATERKSLLAAQRKPLDQYVNTQVLIAKPACADQRSAVLTSVQLDEALGEHDAAAAILDRAITQTRQRLGTNLASDRNLADNLRIYLLRAKRSAELDDYQHQLIAAYPDDYVYAYRYGRNLVETGKPAQALPYLAQAADKAYGANRLAVALQRVKALKALHRDDEANKVAAEVLETNGPWFPQQADALKAALKA</sequence>
<dbReference type="InterPro" id="IPR036249">
    <property type="entry name" value="Thioredoxin-like_sf"/>
</dbReference>
<feature type="signal peptide" evidence="1">
    <location>
        <begin position="1"/>
        <end position="28"/>
    </location>
</feature>
<evidence type="ECO:0000313" key="4">
    <source>
        <dbReference type="Proteomes" id="UP000035481"/>
    </source>
</evidence>
<organism evidence="3 4">
    <name type="scientific">Dyella japonica DSM 16301</name>
    <dbReference type="NCBI Taxonomy" id="1440762"/>
    <lineage>
        <taxon>Bacteria</taxon>
        <taxon>Pseudomonadati</taxon>
        <taxon>Pseudomonadota</taxon>
        <taxon>Gammaproteobacteria</taxon>
        <taxon>Lysobacterales</taxon>
        <taxon>Rhodanobacteraceae</taxon>
        <taxon>Dyella</taxon>
    </lineage>
</organism>
<dbReference type="PANTHER" id="PTHR32234">
    <property type="entry name" value="THIOL:DISULFIDE INTERCHANGE PROTEIN DSBD"/>
    <property type="match status" value="1"/>
</dbReference>
<gene>
    <name evidence="3" type="ORF">Y882_05270</name>
</gene>